<comment type="caution">
    <text evidence="1">The sequence shown here is derived from an EMBL/GenBank/DDBJ whole genome shotgun (WGS) entry which is preliminary data.</text>
</comment>
<dbReference type="PANTHER" id="PTHR47074">
    <property type="entry name" value="BNAC02G40300D PROTEIN"/>
    <property type="match status" value="1"/>
</dbReference>
<organism evidence="1 2">
    <name type="scientific">Erythroxylum novogranatense</name>
    <dbReference type="NCBI Taxonomy" id="1862640"/>
    <lineage>
        <taxon>Eukaryota</taxon>
        <taxon>Viridiplantae</taxon>
        <taxon>Streptophyta</taxon>
        <taxon>Embryophyta</taxon>
        <taxon>Tracheophyta</taxon>
        <taxon>Spermatophyta</taxon>
        <taxon>Magnoliopsida</taxon>
        <taxon>eudicotyledons</taxon>
        <taxon>Gunneridae</taxon>
        <taxon>Pentapetalae</taxon>
        <taxon>rosids</taxon>
        <taxon>fabids</taxon>
        <taxon>Malpighiales</taxon>
        <taxon>Erythroxylaceae</taxon>
        <taxon>Erythroxylum</taxon>
    </lineage>
</organism>
<evidence type="ECO:0000313" key="2">
    <source>
        <dbReference type="Proteomes" id="UP001159364"/>
    </source>
</evidence>
<evidence type="ECO:0000313" key="1">
    <source>
        <dbReference type="EMBL" id="KAJ8899210.1"/>
    </source>
</evidence>
<dbReference type="Proteomes" id="UP001159364">
    <property type="component" value="Linkage Group LG08"/>
</dbReference>
<accession>A0AAV8U9V5</accession>
<evidence type="ECO:0008006" key="3">
    <source>
        <dbReference type="Google" id="ProtNLM"/>
    </source>
</evidence>
<protein>
    <recommendedName>
        <fullName evidence="3">RNase H type-1 domain-containing protein</fullName>
    </recommendedName>
</protein>
<proteinExistence type="predicted"/>
<name>A0AAV8U9V5_9ROSI</name>
<dbReference type="InterPro" id="IPR052929">
    <property type="entry name" value="RNase_H-like_EbsB-rel"/>
</dbReference>
<reference evidence="1 2" key="1">
    <citation type="submission" date="2021-09" db="EMBL/GenBank/DDBJ databases">
        <title>Genomic insights and catalytic innovation underlie evolution of tropane alkaloids biosynthesis.</title>
        <authorList>
            <person name="Wang Y.-J."/>
            <person name="Tian T."/>
            <person name="Huang J.-P."/>
            <person name="Huang S.-X."/>
        </authorList>
    </citation>
    <scope>NUCLEOTIDE SEQUENCE [LARGE SCALE GENOMIC DNA]</scope>
    <source>
        <strain evidence="1">KIB-2018</strain>
        <tissue evidence="1">Leaf</tissue>
    </source>
</reference>
<keyword evidence="2" id="KW-1185">Reference proteome</keyword>
<dbReference type="EMBL" id="JAIWQS010000008">
    <property type="protein sequence ID" value="KAJ8899210.1"/>
    <property type="molecule type" value="Genomic_DNA"/>
</dbReference>
<gene>
    <name evidence="1" type="ORF">K2173_012386</name>
</gene>
<sequence length="110" mass="12245">MKSADKLLCPFANTILPSYQQRTLEEWRLAQASDTAPGIRATRAVCWQSPEIDWLKVNVDAATEMNSNFMAATVVVRNSNSIFIVAKSWRFLGRLSAKSAEAIVIREALS</sequence>
<dbReference type="PANTHER" id="PTHR47074:SF11">
    <property type="entry name" value="REVERSE TRANSCRIPTASE-LIKE PROTEIN"/>
    <property type="match status" value="1"/>
</dbReference>
<dbReference type="AlphaFoldDB" id="A0AAV8U9V5"/>